<evidence type="ECO:0000313" key="6">
    <source>
        <dbReference type="EMBL" id="PHU38473.1"/>
    </source>
</evidence>
<dbReference type="Gene3D" id="2.60.40.10">
    <property type="entry name" value="Immunoglobulins"/>
    <property type="match status" value="1"/>
</dbReference>
<gene>
    <name evidence="6" type="ORF">CSX02_02750</name>
</gene>
<dbReference type="PANTHER" id="PTHR42715">
    <property type="entry name" value="BETA-GLUCOSIDASE"/>
    <property type="match status" value="1"/>
</dbReference>
<dbReference type="Pfam" id="PF14310">
    <property type="entry name" value="Fn3-like"/>
    <property type="match status" value="1"/>
</dbReference>
<dbReference type="AlphaFoldDB" id="A0A2G3E5W5"/>
<dbReference type="GO" id="GO:0005975">
    <property type="term" value="P:carbohydrate metabolic process"/>
    <property type="evidence" value="ECO:0007669"/>
    <property type="project" value="InterPro"/>
</dbReference>
<dbReference type="InterPro" id="IPR050288">
    <property type="entry name" value="Cellulose_deg_GH3"/>
</dbReference>
<dbReference type="Pfam" id="PF00933">
    <property type="entry name" value="Glyco_hydro_3"/>
    <property type="match status" value="1"/>
</dbReference>
<dbReference type="InterPro" id="IPR036881">
    <property type="entry name" value="Glyco_hydro_3_C_sf"/>
</dbReference>
<name>A0A2G3E5W5_9FIRM</name>
<evidence type="ECO:0000313" key="7">
    <source>
        <dbReference type="Proteomes" id="UP000224563"/>
    </source>
</evidence>
<keyword evidence="4" id="KW-0326">Glycosidase</keyword>
<dbReference type="PROSITE" id="PS00775">
    <property type="entry name" value="GLYCOSYL_HYDROL_F3"/>
    <property type="match status" value="1"/>
</dbReference>
<dbReference type="RefSeq" id="WP_099385548.1">
    <property type="nucleotide sequence ID" value="NZ_JANSWH010000051.1"/>
</dbReference>
<dbReference type="Pfam" id="PF01915">
    <property type="entry name" value="Glyco_hydro_3_C"/>
    <property type="match status" value="1"/>
</dbReference>
<comment type="caution">
    <text evidence="6">The sequence shown here is derived from an EMBL/GenBank/DDBJ whole genome shotgun (WGS) entry which is preliminary data.</text>
</comment>
<sequence length="931" mass="102845">MSEFQLDQEAYRQTACQAVAEGCVLIKNENKTLPLQKGDRVAVFGRMAANYYKSGLGSGGLVNTRYVTGILDALMASDGIRLDKKLLKIYEDWNASHPLDKGHGWGTVPWNQEEMPIDEATVAEAAEADDVALVIIGRTAGEDQDNAAKEGSYLLTATERDLIRKVSKHFTRTAVLLNVGNIIDMNWVEEDKVPAVMYVWQGGQEGGNGVLSVLTAEQSPSGKLSDTIAKSIQDYPSTANFGNQYENIYAEDIYVGYRYFETFAKDRVLYPFGFGLSYTTFKMAGQIAGDSDSPFVNISATVTNTGEYEGKEVAQLYVKKPQGALGQPARELVAFEKTRALLPGESTKVIFTIPKYAIASFDDSGVTGHKNAYVLEEGSYEFYLGSDVRSAQLIGSFRQEFAVVSQLEEIYAPVKPFKRMKPSVSGNYYELKYEDAPLRTIGAYERMEANKPQEIAYTGDRGIVLADVYHGKATMDEFLAQLSAEDLIVLFRGEGMSSPKVTPGTGSAFGGLSENLRHFGIPAGCTTDGPSGIRMDCGTKAFSLPNGTSLGCTFNVELVESLYAFEGKELRKNRIDALLGPGLNIHRNPLCGRNFEYISEDPVLTGKMGAAMIRGLSCVGSTGTIKHFMGNNQEYSRNDVNGVMSQRAAREIYLKGFEISVREGKARSVMTTYGPVNGIWTSSHYDLNTIVLRKEWGFDGIVMTDWWARGSIENQPGDRKCRAAMIAAGNNLYMVVDDQTDMKQDDILAAYQSGELTLGQLQENARSILGFLLKSPAMLYEMNEISQEELDERAIVEEGDIDFENIITYDSDEEGTLRIENPDWNPQQGDFEVFATNIQRKGMYNIRITAHSDLNDLAQLPISVSFDNQLRGILTFQGSNGAKVTKEMEISEVFAPTHYVKLYFGASGMVIDSVEIYWVHSIKAPFDDMEA</sequence>
<dbReference type="GO" id="GO:0004553">
    <property type="term" value="F:hydrolase activity, hydrolyzing O-glycosyl compounds"/>
    <property type="evidence" value="ECO:0007669"/>
    <property type="project" value="InterPro"/>
</dbReference>
<organism evidence="6 7">
    <name type="scientific">Agathobacter ruminis</name>
    <dbReference type="NCBI Taxonomy" id="1712665"/>
    <lineage>
        <taxon>Bacteria</taxon>
        <taxon>Bacillati</taxon>
        <taxon>Bacillota</taxon>
        <taxon>Clostridia</taxon>
        <taxon>Lachnospirales</taxon>
        <taxon>Lachnospiraceae</taxon>
        <taxon>Agathobacter</taxon>
    </lineage>
</organism>
<dbReference type="InterPro" id="IPR019800">
    <property type="entry name" value="Glyco_hydro_3_AS"/>
</dbReference>
<evidence type="ECO:0000256" key="2">
    <source>
        <dbReference type="ARBA" id="ARBA00022801"/>
    </source>
</evidence>
<evidence type="ECO:0000259" key="5">
    <source>
        <dbReference type="SMART" id="SM01217"/>
    </source>
</evidence>
<dbReference type="PRINTS" id="PR00133">
    <property type="entry name" value="GLHYDRLASE3"/>
</dbReference>
<keyword evidence="2 4" id="KW-0378">Hydrolase</keyword>
<accession>A0A2G3E5W5</accession>
<protein>
    <submittedName>
        <fullName evidence="6">Beta-glucosidase</fullName>
    </submittedName>
</protein>
<evidence type="ECO:0000256" key="3">
    <source>
        <dbReference type="ARBA" id="ARBA00023277"/>
    </source>
</evidence>
<dbReference type="Proteomes" id="UP000224563">
    <property type="component" value="Unassembled WGS sequence"/>
</dbReference>
<keyword evidence="7" id="KW-1185">Reference proteome</keyword>
<reference evidence="6 7" key="1">
    <citation type="submission" date="2017-10" db="EMBL/GenBank/DDBJ databases">
        <title>Resolving the taxonomy of Roseburia spp., Eubacterium rectale and Agathobacter spp. through phylogenomic analysis.</title>
        <authorList>
            <person name="Sheridan P.O."/>
            <person name="Walker A.W."/>
            <person name="Duncan S.H."/>
            <person name="Scott K.P."/>
            <person name="Toole P.W.O."/>
            <person name="Luis P."/>
            <person name="Flint H.J."/>
        </authorList>
    </citation>
    <scope>NUCLEOTIDE SEQUENCE [LARGE SCALE GENOMIC DNA]</scope>
    <source>
        <strain evidence="6 7">JK623</strain>
    </source>
</reference>
<dbReference type="InterPro" id="IPR026891">
    <property type="entry name" value="Fn3-like"/>
</dbReference>
<proteinExistence type="inferred from homology"/>
<keyword evidence="3" id="KW-0119">Carbohydrate metabolism</keyword>
<dbReference type="SMART" id="SM01217">
    <property type="entry name" value="Fn3_like"/>
    <property type="match status" value="1"/>
</dbReference>
<dbReference type="InterPro" id="IPR017853">
    <property type="entry name" value="GH"/>
</dbReference>
<dbReference type="Gene3D" id="3.40.50.1700">
    <property type="entry name" value="Glycoside hydrolase family 3 C-terminal domain"/>
    <property type="match status" value="1"/>
</dbReference>
<comment type="similarity">
    <text evidence="1 4">Belongs to the glycosyl hydrolase 3 family.</text>
</comment>
<feature type="domain" description="Fibronectin type III-like" evidence="5">
    <location>
        <begin position="312"/>
        <end position="388"/>
    </location>
</feature>
<dbReference type="InterPro" id="IPR002772">
    <property type="entry name" value="Glyco_hydro_3_C"/>
</dbReference>
<dbReference type="EMBL" id="PDYG01000008">
    <property type="protein sequence ID" value="PHU38473.1"/>
    <property type="molecule type" value="Genomic_DNA"/>
</dbReference>
<dbReference type="Gene3D" id="3.20.20.300">
    <property type="entry name" value="Glycoside hydrolase, family 3, N-terminal domain"/>
    <property type="match status" value="1"/>
</dbReference>
<dbReference type="SUPFAM" id="SSF51445">
    <property type="entry name" value="(Trans)glycosidases"/>
    <property type="match status" value="1"/>
</dbReference>
<dbReference type="SUPFAM" id="SSF52279">
    <property type="entry name" value="Beta-D-glucan exohydrolase, C-terminal domain"/>
    <property type="match status" value="1"/>
</dbReference>
<dbReference type="PANTHER" id="PTHR42715:SF10">
    <property type="entry name" value="BETA-GLUCOSIDASE"/>
    <property type="match status" value="1"/>
</dbReference>
<dbReference type="InterPro" id="IPR013783">
    <property type="entry name" value="Ig-like_fold"/>
</dbReference>
<evidence type="ECO:0000256" key="1">
    <source>
        <dbReference type="ARBA" id="ARBA00005336"/>
    </source>
</evidence>
<dbReference type="InterPro" id="IPR001764">
    <property type="entry name" value="Glyco_hydro_3_N"/>
</dbReference>
<reference evidence="6 7" key="2">
    <citation type="submission" date="2017-10" db="EMBL/GenBank/DDBJ databases">
        <authorList>
            <person name="Banno H."/>
            <person name="Chua N.-H."/>
        </authorList>
    </citation>
    <scope>NUCLEOTIDE SEQUENCE [LARGE SCALE GENOMIC DNA]</scope>
    <source>
        <strain evidence="6 7">JK623</strain>
    </source>
</reference>
<evidence type="ECO:0000256" key="4">
    <source>
        <dbReference type="RuleBase" id="RU361161"/>
    </source>
</evidence>
<dbReference type="InterPro" id="IPR036962">
    <property type="entry name" value="Glyco_hydro_3_N_sf"/>
</dbReference>